<name>A0A1E7FMA1_9STRA</name>
<dbReference type="InParanoid" id="A0A1E7FMA1"/>
<dbReference type="KEGG" id="fcy:FRACYDRAFT_235339"/>
<sequence>MARGKQSWLGLIILLASATAFGVGHHKSTTHHHQRVATIPLRQRWTTPTLSSRKSPYKYSRLHVQPSPIEDDELLLESDSSSSNNNNNNNDEATIPMLLSESKYDDGDPRQALEQFGSLFSQVQAIITEGSTWDSDKLDEKTQEFVRTYIRVVVPGIGYAATSIAVYASSFLFLELVLVVSGRGYTDITAAVSGIGFLRDLFDKVDPTWGNTAIALLGCEALAPVILAATLALTPKTMNIVRNQMEEWGWGEDDIDQRVSEIRGN</sequence>
<feature type="chain" id="PRO_5009193353" description="DUF1279 domain-containing protein" evidence="1">
    <location>
        <begin position="21"/>
        <end position="265"/>
    </location>
</feature>
<evidence type="ECO:0000313" key="3">
    <source>
        <dbReference type="Proteomes" id="UP000095751"/>
    </source>
</evidence>
<reference evidence="2 3" key="1">
    <citation type="submission" date="2016-09" db="EMBL/GenBank/DDBJ databases">
        <title>Extensive genetic diversity and differential bi-allelic expression allows diatom success in the polar Southern Ocean.</title>
        <authorList>
            <consortium name="DOE Joint Genome Institute"/>
            <person name="Mock T."/>
            <person name="Otillar R.P."/>
            <person name="Strauss J."/>
            <person name="Dupont C."/>
            <person name="Frickenhaus S."/>
            <person name="Maumus F."/>
            <person name="Mcmullan M."/>
            <person name="Sanges R."/>
            <person name="Schmutz J."/>
            <person name="Toseland A."/>
            <person name="Valas R."/>
            <person name="Veluchamy A."/>
            <person name="Ward B.J."/>
            <person name="Allen A."/>
            <person name="Barry K."/>
            <person name="Falciatore A."/>
            <person name="Ferrante M."/>
            <person name="Fortunato A.E."/>
            <person name="Gloeckner G."/>
            <person name="Gruber A."/>
            <person name="Hipkin R."/>
            <person name="Janech M."/>
            <person name="Kroth P."/>
            <person name="Leese F."/>
            <person name="Lindquist E."/>
            <person name="Lyon B.R."/>
            <person name="Martin J."/>
            <person name="Mayer C."/>
            <person name="Parker M."/>
            <person name="Quesneville H."/>
            <person name="Raymond J."/>
            <person name="Uhlig C."/>
            <person name="Valentin K.U."/>
            <person name="Worden A.Z."/>
            <person name="Armbrust E.V."/>
            <person name="Bowler C."/>
            <person name="Green B."/>
            <person name="Moulton V."/>
            <person name="Van Oosterhout C."/>
            <person name="Grigoriev I."/>
        </authorList>
    </citation>
    <scope>NUCLEOTIDE SEQUENCE [LARGE SCALE GENOMIC DNA]</scope>
    <source>
        <strain evidence="2 3">CCMP1102</strain>
    </source>
</reference>
<protein>
    <recommendedName>
        <fullName evidence="4">DUF1279 domain-containing protein</fullName>
    </recommendedName>
</protein>
<feature type="signal peptide" evidence="1">
    <location>
        <begin position="1"/>
        <end position="20"/>
    </location>
</feature>
<evidence type="ECO:0008006" key="4">
    <source>
        <dbReference type="Google" id="ProtNLM"/>
    </source>
</evidence>
<dbReference type="Proteomes" id="UP000095751">
    <property type="component" value="Unassembled WGS sequence"/>
</dbReference>
<proteinExistence type="predicted"/>
<evidence type="ECO:0000256" key="1">
    <source>
        <dbReference type="SAM" id="SignalP"/>
    </source>
</evidence>
<evidence type="ECO:0000313" key="2">
    <source>
        <dbReference type="EMBL" id="OEU19290.1"/>
    </source>
</evidence>
<keyword evidence="1" id="KW-0732">Signal</keyword>
<accession>A0A1E7FMA1</accession>
<keyword evidence="3" id="KW-1185">Reference proteome</keyword>
<organism evidence="2 3">
    <name type="scientific">Fragilariopsis cylindrus CCMP1102</name>
    <dbReference type="NCBI Taxonomy" id="635003"/>
    <lineage>
        <taxon>Eukaryota</taxon>
        <taxon>Sar</taxon>
        <taxon>Stramenopiles</taxon>
        <taxon>Ochrophyta</taxon>
        <taxon>Bacillariophyta</taxon>
        <taxon>Bacillariophyceae</taxon>
        <taxon>Bacillariophycidae</taxon>
        <taxon>Bacillariales</taxon>
        <taxon>Bacillariaceae</taxon>
        <taxon>Fragilariopsis</taxon>
    </lineage>
</organism>
<dbReference type="AlphaFoldDB" id="A0A1E7FMA1"/>
<gene>
    <name evidence="2" type="ORF">FRACYDRAFT_235339</name>
</gene>
<dbReference type="EMBL" id="KV784355">
    <property type="protein sequence ID" value="OEU19290.1"/>
    <property type="molecule type" value="Genomic_DNA"/>
</dbReference>
<dbReference type="OrthoDB" id="10540928at2759"/>